<dbReference type="PANTHER" id="PTHR35797:SF1">
    <property type="entry name" value="PROTEASE"/>
    <property type="match status" value="1"/>
</dbReference>
<feature type="transmembrane region" description="Helical" evidence="1">
    <location>
        <begin position="207"/>
        <end position="226"/>
    </location>
</feature>
<dbReference type="GO" id="GO:0006508">
    <property type="term" value="P:proteolysis"/>
    <property type="evidence" value="ECO:0007669"/>
    <property type="project" value="UniProtKB-KW"/>
</dbReference>
<feature type="transmembrane region" description="Helical" evidence="1">
    <location>
        <begin position="182"/>
        <end position="200"/>
    </location>
</feature>
<evidence type="ECO:0000256" key="1">
    <source>
        <dbReference type="SAM" id="Phobius"/>
    </source>
</evidence>
<dbReference type="GO" id="GO:0080120">
    <property type="term" value="P:CAAX-box protein maturation"/>
    <property type="evidence" value="ECO:0007669"/>
    <property type="project" value="UniProtKB-ARBA"/>
</dbReference>
<dbReference type="InterPro" id="IPR042150">
    <property type="entry name" value="MmRce1-like"/>
</dbReference>
<feature type="transmembrane region" description="Helical" evidence="1">
    <location>
        <begin position="238"/>
        <end position="257"/>
    </location>
</feature>
<evidence type="ECO:0000313" key="4">
    <source>
        <dbReference type="Proteomes" id="UP000823588"/>
    </source>
</evidence>
<keyword evidence="1" id="KW-0472">Membrane</keyword>
<gene>
    <name evidence="3" type="ORF">J2751_000950</name>
</gene>
<keyword evidence="4" id="KW-1185">Reference proteome</keyword>
<accession>A0A8T4GCW7</accession>
<keyword evidence="3" id="KW-0645">Protease</keyword>
<dbReference type="PANTHER" id="PTHR35797">
    <property type="entry name" value="PROTEASE-RELATED"/>
    <property type="match status" value="1"/>
</dbReference>
<keyword evidence="1" id="KW-1133">Transmembrane helix</keyword>
<keyword evidence="3" id="KW-0378">Hydrolase</keyword>
<dbReference type="Pfam" id="PF02517">
    <property type="entry name" value="Rce1-like"/>
    <property type="match status" value="1"/>
</dbReference>
<proteinExistence type="predicted"/>
<sequence>MKPLKLAVSRCPIVMFLCVTFSFSWGFAGLLYGVTGNDVFFIVGAPFAWGPLVGGVVTVWLLDENVRSWIGQIRNWRVGGVWYGIGIGVLLLRTDFNGITAFLLGTEVTLEASGWMLYTALFNFFVTLILAGALEEFGWRGFAQARLQQRYNAALVTVFIGGIWAVWHAPLILLGLGSFTTPFNYALILIGTSVFYGWLYNETDGGLFVVMVAHAAGNMPAFIRVTGGTPHLLESLPITPTVLFSLTFAGVLIWYAGSETLTRDGILPDVPGHSG</sequence>
<dbReference type="Proteomes" id="UP000823588">
    <property type="component" value="Unassembled WGS sequence"/>
</dbReference>
<feature type="domain" description="CAAX prenyl protease 2/Lysostaphin resistance protein A-like" evidence="2">
    <location>
        <begin position="120"/>
        <end position="219"/>
    </location>
</feature>
<feature type="transmembrane region" description="Helical" evidence="1">
    <location>
        <begin position="115"/>
        <end position="134"/>
    </location>
</feature>
<dbReference type="EMBL" id="JAGGKQ010000004">
    <property type="protein sequence ID" value="MBP1921953.1"/>
    <property type="molecule type" value="Genomic_DNA"/>
</dbReference>
<protein>
    <submittedName>
        <fullName evidence="3">Membrane protease YdiL (CAAX protease family)</fullName>
    </submittedName>
</protein>
<reference evidence="3" key="1">
    <citation type="submission" date="2021-03" db="EMBL/GenBank/DDBJ databases">
        <title>Genomic Encyclopedia of Type Strains, Phase IV (KMG-IV): sequencing the most valuable type-strain genomes for metagenomic binning, comparative biology and taxonomic classification.</title>
        <authorList>
            <person name="Goeker M."/>
        </authorList>
    </citation>
    <scope>NUCLEOTIDE SEQUENCE</scope>
    <source>
        <strain evidence="3">DSM 23564</strain>
    </source>
</reference>
<name>A0A8T4GCW7_9EURY</name>
<keyword evidence="1" id="KW-0812">Transmembrane</keyword>
<dbReference type="AlphaFoldDB" id="A0A8T4GCW7"/>
<feature type="transmembrane region" description="Helical" evidence="1">
    <location>
        <begin position="39"/>
        <end position="62"/>
    </location>
</feature>
<feature type="transmembrane region" description="Helical" evidence="1">
    <location>
        <begin position="12"/>
        <end position="33"/>
    </location>
</feature>
<feature type="transmembrane region" description="Helical" evidence="1">
    <location>
        <begin position="154"/>
        <end position="176"/>
    </location>
</feature>
<organism evidence="3 4">
    <name type="scientific">Halorubrum alkaliphilum</name>
    <dbReference type="NCBI Taxonomy" id="261290"/>
    <lineage>
        <taxon>Archaea</taxon>
        <taxon>Methanobacteriati</taxon>
        <taxon>Methanobacteriota</taxon>
        <taxon>Stenosarchaea group</taxon>
        <taxon>Halobacteria</taxon>
        <taxon>Halobacteriales</taxon>
        <taxon>Haloferacaceae</taxon>
        <taxon>Halorubrum</taxon>
    </lineage>
</organism>
<dbReference type="GO" id="GO:0004175">
    <property type="term" value="F:endopeptidase activity"/>
    <property type="evidence" value="ECO:0007669"/>
    <property type="project" value="UniProtKB-ARBA"/>
</dbReference>
<evidence type="ECO:0000259" key="2">
    <source>
        <dbReference type="Pfam" id="PF02517"/>
    </source>
</evidence>
<evidence type="ECO:0000313" key="3">
    <source>
        <dbReference type="EMBL" id="MBP1921953.1"/>
    </source>
</evidence>
<dbReference type="InterPro" id="IPR003675">
    <property type="entry name" value="Rce1/LyrA-like_dom"/>
</dbReference>
<comment type="caution">
    <text evidence="3">The sequence shown here is derived from an EMBL/GenBank/DDBJ whole genome shotgun (WGS) entry which is preliminary data.</text>
</comment>